<dbReference type="InterPro" id="IPR023214">
    <property type="entry name" value="HAD_sf"/>
</dbReference>
<gene>
    <name evidence="3" type="ORF">A3860_24240</name>
</gene>
<evidence type="ECO:0000313" key="4">
    <source>
        <dbReference type="Proteomes" id="UP000192796"/>
    </source>
</evidence>
<dbReference type="SUPFAM" id="SSF56784">
    <property type="entry name" value="HAD-like"/>
    <property type="match status" value="1"/>
</dbReference>
<comment type="similarity">
    <text evidence="1">Belongs to the 5'(3')-deoxyribonucleotidase family.</text>
</comment>
<accession>A0A1V9FYY4</accession>
<proteinExistence type="inferred from homology"/>
<protein>
    <submittedName>
        <fullName evidence="3">Uncharacterized protein</fullName>
    </submittedName>
</protein>
<dbReference type="Gene3D" id="3.40.50.1000">
    <property type="entry name" value="HAD superfamily/HAD-like"/>
    <property type="match status" value="1"/>
</dbReference>
<evidence type="ECO:0000256" key="1">
    <source>
        <dbReference type="ARBA" id="ARBA00009589"/>
    </source>
</evidence>
<dbReference type="PANTHER" id="PTHR16504:SF4">
    <property type="entry name" value="5'(3')-DEOXYRIBONUCLEOTIDASE"/>
    <property type="match status" value="1"/>
</dbReference>
<dbReference type="STRING" id="1703345.A3860_24240"/>
<dbReference type="Proteomes" id="UP000192796">
    <property type="component" value="Unassembled WGS sequence"/>
</dbReference>
<comment type="caution">
    <text evidence="3">The sequence shown here is derived from an EMBL/GenBank/DDBJ whole genome shotgun (WGS) entry which is preliminary data.</text>
</comment>
<dbReference type="InterPro" id="IPR010708">
    <property type="entry name" value="5'(3')-deoxyribonucleotidase"/>
</dbReference>
<dbReference type="InterPro" id="IPR036412">
    <property type="entry name" value="HAD-like_sf"/>
</dbReference>
<reference evidence="3 4" key="1">
    <citation type="submission" date="2016-03" db="EMBL/GenBank/DDBJ databases">
        <title>Niastella vici sp. nov., isolated from farmland soil.</title>
        <authorList>
            <person name="Chen L."/>
            <person name="Wang D."/>
            <person name="Yang S."/>
            <person name="Wang G."/>
        </authorList>
    </citation>
    <scope>NUCLEOTIDE SEQUENCE [LARGE SCALE GENOMIC DNA]</scope>
    <source>
        <strain evidence="3 4">DJ57</strain>
    </source>
</reference>
<evidence type="ECO:0000256" key="2">
    <source>
        <dbReference type="PIRSR" id="PIRSR610708-1"/>
    </source>
</evidence>
<dbReference type="Pfam" id="PF06941">
    <property type="entry name" value="NT5C"/>
    <property type="match status" value="1"/>
</dbReference>
<dbReference type="GO" id="GO:0009223">
    <property type="term" value="P:pyrimidine deoxyribonucleotide catabolic process"/>
    <property type="evidence" value="ECO:0007669"/>
    <property type="project" value="TreeGrafter"/>
</dbReference>
<name>A0A1V9FYY4_9BACT</name>
<dbReference type="GO" id="GO:0008253">
    <property type="term" value="F:5'-nucleotidase activity"/>
    <property type="evidence" value="ECO:0007669"/>
    <property type="project" value="InterPro"/>
</dbReference>
<feature type="active site" description="Proton donor" evidence="2">
    <location>
        <position position="2"/>
    </location>
</feature>
<dbReference type="Gene3D" id="1.10.40.40">
    <property type="entry name" value="Deoxyribonucleotidase, domain 2"/>
    <property type="match status" value="1"/>
</dbReference>
<organism evidence="3 4">
    <name type="scientific">Niastella vici</name>
    <dbReference type="NCBI Taxonomy" id="1703345"/>
    <lineage>
        <taxon>Bacteria</taxon>
        <taxon>Pseudomonadati</taxon>
        <taxon>Bacteroidota</taxon>
        <taxon>Chitinophagia</taxon>
        <taxon>Chitinophagales</taxon>
        <taxon>Chitinophagaceae</taxon>
        <taxon>Niastella</taxon>
    </lineage>
</organism>
<dbReference type="EMBL" id="LVYD01000045">
    <property type="protein sequence ID" value="OQP63456.1"/>
    <property type="molecule type" value="Genomic_DNA"/>
</dbReference>
<evidence type="ECO:0000313" key="3">
    <source>
        <dbReference type="EMBL" id="OQP63456.1"/>
    </source>
</evidence>
<sequence>MDEVIADPMGAMIAWYEKAHGLPVDLNKMNGSWLMGFPEQHQKLVRARLYEPGFFRDLPVMKDSVEVLKEMNQRYEIFIVSAATEFPNSLKDKLDWLMEHFPFFTWKQLVLCGEKRMVFGDHMIDDHVRHLQHFNGKKYLFTAAHNIGVTGYDRINSWEHAAKVFLQ</sequence>
<dbReference type="AlphaFoldDB" id="A0A1V9FYY4"/>
<keyword evidence="4" id="KW-1185">Reference proteome</keyword>
<dbReference type="PANTHER" id="PTHR16504">
    <property type="entry name" value="5'(3')-DEOXYRIBONUCLEOTIDASE"/>
    <property type="match status" value="1"/>
</dbReference>